<evidence type="ECO:0000313" key="6">
    <source>
        <dbReference type="EMBL" id="WMD18314.1"/>
    </source>
</evidence>
<keyword evidence="3" id="KW-0560">Oxidoreductase</keyword>
<dbReference type="RefSeq" id="WP_306937325.1">
    <property type="nucleotide sequence ID" value="NZ_CP132976.1"/>
</dbReference>
<dbReference type="Gene3D" id="2.60.40.420">
    <property type="entry name" value="Cupredoxins - blue copper proteins"/>
    <property type="match status" value="3"/>
</dbReference>
<dbReference type="EMBL" id="CP132976">
    <property type="protein sequence ID" value="WMD18314.1"/>
    <property type="molecule type" value="Genomic_DNA"/>
</dbReference>
<evidence type="ECO:0000259" key="4">
    <source>
        <dbReference type="Pfam" id="PF07731"/>
    </source>
</evidence>
<dbReference type="Pfam" id="PF07731">
    <property type="entry name" value="Cu-oxidase_2"/>
    <property type="match status" value="1"/>
</dbReference>
<dbReference type="InterPro" id="IPR011706">
    <property type="entry name" value="Cu-oxidase_C"/>
</dbReference>
<reference evidence="6 7" key="1">
    <citation type="submission" date="2023-08" db="EMBL/GenBank/DDBJ databases">
        <title>Achromobacter seleniivolatilans sp. nov., isolated from seleniferous soil.</title>
        <authorList>
            <person name="Zhang S."/>
            <person name="Li K."/>
            <person name="Peng J."/>
            <person name="Zhao Q."/>
            <person name="Wang H."/>
            <person name="Guo Y."/>
        </authorList>
    </citation>
    <scope>NUCLEOTIDE SEQUENCE [LARGE SCALE GENOMIC DNA]</scope>
    <source>
        <strain evidence="6 7">R39</strain>
    </source>
</reference>
<feature type="domain" description="Plastocyanin-like" evidence="5">
    <location>
        <begin position="69"/>
        <end position="176"/>
    </location>
</feature>
<evidence type="ECO:0000259" key="5">
    <source>
        <dbReference type="Pfam" id="PF07732"/>
    </source>
</evidence>
<dbReference type="PANTHER" id="PTHR11709">
    <property type="entry name" value="MULTI-COPPER OXIDASE"/>
    <property type="match status" value="1"/>
</dbReference>
<proteinExistence type="predicted"/>
<evidence type="ECO:0000313" key="7">
    <source>
        <dbReference type="Proteomes" id="UP001234798"/>
    </source>
</evidence>
<feature type="domain" description="Plastocyanin-like" evidence="4">
    <location>
        <begin position="361"/>
        <end position="461"/>
    </location>
</feature>
<sequence>MTLNRHRRALLAGCSGIGVLGLAGFSWSGLTESGRRPELPALVEAPIVRCQQGLATVQLSAAPLQSAIAGNILGYSGSYPGPLLRLREHERVRIKFHNQTTSASNLHFHGLSVTPGGTGDNPWIVVPQGERFHYEFDIPAGNAGLHWYHPHLHGQVGVSAHMQMRGLVGAVLIESTEPDALPPSDDRVVVLHDMAIRDNLVRAPSAGDWIVGLEGARLLVNGVERPKITARKTWLRLRLVNASNARYWRLAPSDGGPMFLIAQDGSLLTGPEEASEIFLPPGARAEVMIPVGGRPDFYLMYRPYARMGVVHTGNLPLIQICSSVTESRVAALPARLSDWPPLDPSAISRRRDIPIALMNICGQPYNSARIDIQAQAGTTEIWTVRNVDLMDHPMHLHTWRFEVISLNGVATNRRARLDTYNLRPGDSAELAIRFDVNRGKSLFHCHIVEHADQGMMAVVEV</sequence>
<dbReference type="Proteomes" id="UP001234798">
    <property type="component" value="Chromosome"/>
</dbReference>
<evidence type="ECO:0000256" key="1">
    <source>
        <dbReference type="ARBA" id="ARBA00004418"/>
    </source>
</evidence>
<gene>
    <name evidence="6" type="ORF">RAS12_16870</name>
</gene>
<keyword evidence="2" id="KW-0479">Metal-binding</keyword>
<dbReference type="InterPro" id="IPR008972">
    <property type="entry name" value="Cupredoxin"/>
</dbReference>
<dbReference type="PANTHER" id="PTHR11709:SF2">
    <property type="entry name" value="MULTICOPPER OXIDASE LPR1"/>
    <property type="match status" value="1"/>
</dbReference>
<dbReference type="InterPro" id="IPR002355">
    <property type="entry name" value="Cu_oxidase_Cu_BS"/>
</dbReference>
<keyword evidence="7" id="KW-1185">Reference proteome</keyword>
<evidence type="ECO:0000256" key="3">
    <source>
        <dbReference type="ARBA" id="ARBA00023002"/>
    </source>
</evidence>
<comment type="subcellular location">
    <subcellularLocation>
        <location evidence="1">Periplasm</location>
    </subcellularLocation>
</comment>
<dbReference type="SUPFAM" id="SSF49503">
    <property type="entry name" value="Cupredoxins"/>
    <property type="match status" value="3"/>
</dbReference>
<dbReference type="PROSITE" id="PS00080">
    <property type="entry name" value="MULTICOPPER_OXIDASE2"/>
    <property type="match status" value="1"/>
</dbReference>
<accession>A0ABY9LU64</accession>
<protein>
    <submittedName>
        <fullName evidence="6">Multicopper oxidase family protein</fullName>
    </submittedName>
</protein>
<name>A0ABY9LU64_9BURK</name>
<dbReference type="InterPro" id="IPR045087">
    <property type="entry name" value="Cu-oxidase_fam"/>
</dbReference>
<dbReference type="Pfam" id="PF07732">
    <property type="entry name" value="Cu-oxidase_3"/>
    <property type="match status" value="1"/>
</dbReference>
<evidence type="ECO:0000256" key="2">
    <source>
        <dbReference type="ARBA" id="ARBA00022723"/>
    </source>
</evidence>
<organism evidence="6 7">
    <name type="scientific">Achromobacter seleniivolatilans</name>
    <dbReference type="NCBI Taxonomy" id="3047478"/>
    <lineage>
        <taxon>Bacteria</taxon>
        <taxon>Pseudomonadati</taxon>
        <taxon>Pseudomonadota</taxon>
        <taxon>Betaproteobacteria</taxon>
        <taxon>Burkholderiales</taxon>
        <taxon>Alcaligenaceae</taxon>
        <taxon>Achromobacter</taxon>
    </lineage>
</organism>
<dbReference type="InterPro" id="IPR011707">
    <property type="entry name" value="Cu-oxidase-like_N"/>
</dbReference>